<accession>A0A652YIH9</accession>
<comment type="subcellular location">
    <subcellularLocation>
        <location evidence="2">Cytoplasm</location>
    </subcellularLocation>
</comment>
<evidence type="ECO:0000256" key="1">
    <source>
        <dbReference type="ARBA" id="ARBA00007768"/>
    </source>
</evidence>
<dbReference type="GO" id="GO:0005507">
    <property type="term" value="F:copper ion binding"/>
    <property type="evidence" value="ECO:0007669"/>
    <property type="project" value="TreeGrafter"/>
</dbReference>
<protein>
    <recommendedName>
        <fullName evidence="2">PF03932 family protein CutC</fullName>
    </recommendedName>
</protein>
<comment type="caution">
    <text evidence="3">The sequence shown here is derived from an EMBL/GenBank/DDBJ whole genome shotgun (WGS) entry which is preliminary data.</text>
</comment>
<evidence type="ECO:0000256" key="2">
    <source>
        <dbReference type="HAMAP-Rule" id="MF_00795"/>
    </source>
</evidence>
<dbReference type="SUPFAM" id="SSF110395">
    <property type="entry name" value="CutC-like"/>
    <property type="match status" value="1"/>
</dbReference>
<dbReference type="Pfam" id="PF03932">
    <property type="entry name" value="CutC"/>
    <property type="match status" value="1"/>
</dbReference>
<dbReference type="PANTHER" id="PTHR12598:SF0">
    <property type="entry name" value="COPPER HOMEOSTASIS PROTEIN CUTC HOMOLOG"/>
    <property type="match status" value="1"/>
</dbReference>
<comment type="similarity">
    <text evidence="1 2">Belongs to the CutC family.</text>
</comment>
<organism evidence="3">
    <name type="scientific">Nocardia globerula</name>
    <dbReference type="NCBI Taxonomy" id="1818"/>
    <lineage>
        <taxon>Bacteria</taxon>
        <taxon>Bacillati</taxon>
        <taxon>Actinomycetota</taxon>
        <taxon>Actinomycetes</taxon>
        <taxon>Mycobacteriales</taxon>
        <taxon>Nocardiaceae</taxon>
        <taxon>Nocardia</taxon>
    </lineage>
</organism>
<dbReference type="PANTHER" id="PTHR12598">
    <property type="entry name" value="COPPER HOMEOSTASIS PROTEIN CUTC"/>
    <property type="match status" value="1"/>
</dbReference>
<dbReference type="HAMAP" id="MF_00795">
    <property type="entry name" value="CutC"/>
    <property type="match status" value="1"/>
</dbReference>
<dbReference type="EMBL" id="VNIQ01000009">
    <property type="protein sequence ID" value="TYQ01043.1"/>
    <property type="molecule type" value="Genomic_DNA"/>
</dbReference>
<keyword evidence="2" id="KW-0963">Cytoplasm</keyword>
<dbReference type="GO" id="GO:0005737">
    <property type="term" value="C:cytoplasm"/>
    <property type="evidence" value="ECO:0007669"/>
    <property type="project" value="UniProtKB-SubCell"/>
</dbReference>
<proteinExistence type="inferred from homology"/>
<dbReference type="InterPro" id="IPR036822">
    <property type="entry name" value="CutC-like_dom_sf"/>
</dbReference>
<evidence type="ECO:0000313" key="3">
    <source>
        <dbReference type="EMBL" id="TYQ01043.1"/>
    </source>
</evidence>
<dbReference type="AlphaFoldDB" id="A0A652YIH9"/>
<gene>
    <name evidence="2" type="primary">cutC</name>
    <name evidence="3" type="ORF">FNL38_10956</name>
</gene>
<comment type="caution">
    <text evidence="2">Once thought to be involved in copper homeostasis, experiments in E.coli have shown this is not the case.</text>
</comment>
<reference evidence="3" key="1">
    <citation type="submission" date="2019-07" db="EMBL/GenBank/DDBJ databases">
        <title>Genomic Encyclopedia of Type Strains, Phase IV (KMG-IV): sequencing the most valuable type-strain genomes for metagenomic binning, comparative biology and taxonomic classification.</title>
        <authorList>
            <person name="Goeker M."/>
        </authorList>
    </citation>
    <scope>NUCLEOTIDE SEQUENCE</scope>
    <source>
        <strain evidence="3">DSM 44596</strain>
    </source>
</reference>
<dbReference type="InterPro" id="IPR005627">
    <property type="entry name" value="CutC-like"/>
</dbReference>
<dbReference type="Gene3D" id="3.20.20.380">
    <property type="entry name" value="Copper homeostasis (CutC) domain"/>
    <property type="match status" value="1"/>
</dbReference>
<name>A0A652YIH9_NOCGL</name>
<sequence length="244" mass="24339">MSALELAVQDVRGAQIALAVGAARVELCAALGATGGLTPSYGLIEAVVAVGVPVHVLIRPRAGGFVYSADEMVVICRDTRAAVAAGASGIVIGALTETSAVDVDAMRSIIDCIDPSTVEVTAHRAVDVVPDRNVALDILVDLEVTRVLTSGGAPTCAEGLAELGTLVDHAAGRIQIMAGGGVRIPDIAAIAATGVDAIHLSARAIVEGSGGPGGGSGGYEVTDREIALSAASALDIHGHPTIGW</sequence>